<gene>
    <name evidence="1" type="ORF">NCTC11820_02012</name>
</gene>
<evidence type="ECO:0000313" key="1">
    <source>
        <dbReference type="EMBL" id="SQC01620.1"/>
    </source>
</evidence>
<protein>
    <submittedName>
        <fullName evidence="1">Uncharacterized protein</fullName>
    </submittedName>
</protein>
<dbReference type="EMBL" id="UASJ01000007">
    <property type="protein sequence ID" value="SQC01620.1"/>
    <property type="molecule type" value="Genomic_DNA"/>
</dbReference>
<name>A0A2X3DU04_9ACTO</name>
<accession>A0A2X3DU04</accession>
<dbReference type="AlphaFoldDB" id="A0A2X3DU04"/>
<dbReference type="Proteomes" id="UP000250245">
    <property type="component" value="Unassembled WGS sequence"/>
</dbReference>
<proteinExistence type="predicted"/>
<evidence type="ECO:0000313" key="2">
    <source>
        <dbReference type="Proteomes" id="UP000250245"/>
    </source>
</evidence>
<sequence>MSSNTPSGHQPTEATPASCCWGISALVRFGVVAVLLLEVIQIRPRPRQVILGGDRGLGLASRYGLLGMSQLAGQLIRFIRGGLSTRLSRAPVFVTSRVTGGKHGCVRNASAAESAFLPFLEPDLALTSVSAEFCVALAFSASWAAASSNSFLSFGVRLAGLLTEFVLAHLLSPSSSSSMTSASITSSSSVEAVFRFRSSTGPPAPTRFPARGRTEPVQWLGPFSLQFAHRSLDKLRCLHLR</sequence>
<reference evidence="1 2" key="1">
    <citation type="submission" date="2018-06" db="EMBL/GenBank/DDBJ databases">
        <authorList>
            <consortium name="Pathogen Informatics"/>
            <person name="Doyle S."/>
        </authorList>
    </citation>
    <scope>NUCLEOTIDE SEQUENCE [LARGE SCALE GENOMIC DNA]</scope>
    <source>
        <strain evidence="1 2">NCTC11820</strain>
    </source>
</reference>
<organism evidence="1 2">
    <name type="scientific">Mobiluncus curtisii</name>
    <dbReference type="NCBI Taxonomy" id="2051"/>
    <lineage>
        <taxon>Bacteria</taxon>
        <taxon>Bacillati</taxon>
        <taxon>Actinomycetota</taxon>
        <taxon>Actinomycetes</taxon>
        <taxon>Actinomycetales</taxon>
        <taxon>Actinomycetaceae</taxon>
        <taxon>Mobiluncus</taxon>
    </lineage>
</organism>